<feature type="transmembrane region" description="Helical" evidence="1">
    <location>
        <begin position="6"/>
        <end position="25"/>
    </location>
</feature>
<sequence>MSPVTIANAVLALLLVFAPAFWLASRRALHSSTPTRWIHRLLVALWGVAVLTYATLFTLGHGLVVRTTLAAATPISDSSLAAEFVVQLTAALTTAAVTLAVYATLVPAIRDVQEIDLPMRTALRSLGRYALALSVLFAAVLALLIRALAEGGPTVYWLLLLGAMVALALANPVLAHVFRDTREPTPAERERLRERCDRSGLSASSIVILDDMPETAEIHVYGVPSRRQLFVTERVLEAFDDETLDAIFAVHAGKRRAHYRGYAVYSLLGYLALGVGVLLFGSGTLVTLFILLVVVLALPTLWAARRAFYRADDYAAAVVGRDELVRALEYAAEEQNLELVDGGRWVVFKSRPPLGRRLARLRKKSTRSEEIASSPS</sequence>
<feature type="transmembrane region" description="Helical" evidence="1">
    <location>
        <begin position="129"/>
        <end position="149"/>
    </location>
</feature>
<proteinExistence type="predicted"/>
<dbReference type="HOGENOM" id="CLU_734910_0_0_2"/>
<dbReference type="KEGG" id="nmg:Nmag_0531"/>
<feature type="transmembrane region" description="Helical" evidence="1">
    <location>
        <begin position="262"/>
        <end position="280"/>
    </location>
</feature>
<keyword evidence="4" id="KW-1185">Reference proteome</keyword>
<dbReference type="Proteomes" id="UP000011543">
    <property type="component" value="Unassembled WGS sequence"/>
</dbReference>
<dbReference type="STRING" id="547559.Nmag_0531"/>
<dbReference type="PaxDb" id="547559-Nmag_0531"/>
<feature type="transmembrane region" description="Helical" evidence="1">
    <location>
        <begin position="37"/>
        <end position="64"/>
    </location>
</feature>
<evidence type="ECO:0000313" key="5">
    <source>
        <dbReference type="Proteomes" id="UP000011543"/>
    </source>
</evidence>
<name>D3SYK7_NATMM</name>
<keyword evidence="1" id="KW-0812">Transmembrane</keyword>
<reference evidence="2" key="4">
    <citation type="submission" date="2016-09" db="EMBL/GenBank/DDBJ databases">
        <authorList>
            <person name="Pfeiffer F."/>
        </authorList>
    </citation>
    <scope>NUCLEOTIDE SEQUENCE</scope>
    <source>
        <strain evidence="2">ATCC 43099</strain>
    </source>
</reference>
<dbReference type="eggNOG" id="arCOG01334">
    <property type="taxonomic scope" value="Archaea"/>
</dbReference>
<accession>D3SYK7</accession>
<dbReference type="Proteomes" id="UP000001879">
    <property type="component" value="Chromosome"/>
</dbReference>
<keyword evidence="1" id="KW-1133">Transmembrane helix</keyword>
<feature type="transmembrane region" description="Helical" evidence="1">
    <location>
        <begin position="286"/>
        <end position="304"/>
    </location>
</feature>
<gene>
    <name evidence="2" type="ordered locus">Nmag_0531</name>
    <name evidence="3" type="ORF">C500_03054</name>
</gene>
<dbReference type="GeneID" id="8823358"/>
<dbReference type="AlphaFoldDB" id="D3SYK7"/>
<dbReference type="RefSeq" id="WP_004214112.1">
    <property type="nucleotide sequence ID" value="NC_013922.1"/>
</dbReference>
<evidence type="ECO:0000313" key="2">
    <source>
        <dbReference type="EMBL" id="ADD04118.1"/>
    </source>
</evidence>
<dbReference type="EMBL" id="AOHS01000010">
    <property type="protein sequence ID" value="ELY33273.1"/>
    <property type="molecule type" value="Genomic_DNA"/>
</dbReference>
<dbReference type="OrthoDB" id="271602at2157"/>
<feature type="transmembrane region" description="Helical" evidence="1">
    <location>
        <begin position="155"/>
        <end position="174"/>
    </location>
</feature>
<dbReference type="EMBL" id="CP001932">
    <property type="protein sequence ID" value="ADD04118.1"/>
    <property type="molecule type" value="Genomic_DNA"/>
</dbReference>
<feature type="transmembrane region" description="Helical" evidence="1">
    <location>
        <begin position="84"/>
        <end position="109"/>
    </location>
</feature>
<evidence type="ECO:0000313" key="4">
    <source>
        <dbReference type="Proteomes" id="UP000001879"/>
    </source>
</evidence>
<organism evidence="2 4">
    <name type="scientific">Natrialba magadii (strain ATCC 43099 / DSM 3394 / CCM 3739 / CIP 104546 / IAM 13178 / JCM 8861 / NBRC 102185 / NCIMB 2190 / MS3)</name>
    <name type="common">Natronobacterium magadii</name>
    <dbReference type="NCBI Taxonomy" id="547559"/>
    <lineage>
        <taxon>Archaea</taxon>
        <taxon>Methanobacteriati</taxon>
        <taxon>Methanobacteriota</taxon>
        <taxon>Stenosarchaea group</taxon>
        <taxon>Halobacteria</taxon>
        <taxon>Halobacteriales</taxon>
        <taxon>Natrialbaceae</taxon>
        <taxon>Natrialba</taxon>
    </lineage>
</organism>
<reference evidence="3 5" key="3">
    <citation type="journal article" date="2014" name="PLoS Genet.">
        <title>Phylogenetically driven sequencing of extremely halophilic archaea reveals strategies for static and dynamic osmo-response.</title>
        <authorList>
            <person name="Becker E.A."/>
            <person name="Seitzer P.M."/>
            <person name="Tritt A."/>
            <person name="Larsen D."/>
            <person name="Krusor M."/>
            <person name="Yao A.I."/>
            <person name="Wu D."/>
            <person name="Madern D."/>
            <person name="Eisen J.A."/>
            <person name="Darling A.E."/>
            <person name="Facciotti M.T."/>
        </authorList>
    </citation>
    <scope>NUCLEOTIDE SEQUENCE [LARGE SCALE GENOMIC DNA]</scope>
    <source>
        <strain evidence="5">ATCC 43099 / DSM 3394 / CCM 3739 / CIP 104546 / IAM 13178 / JCM 8861 / NBRC 102185 / NCIMB 2190 / MS3</strain>
        <strain evidence="3">MS-3</strain>
    </source>
</reference>
<reference evidence="4" key="1">
    <citation type="submission" date="2010-02" db="EMBL/GenBank/DDBJ databases">
        <title>Complete sequence of chromosome of Natrialba magadii ATCC 43099.</title>
        <authorList>
            <consortium name="US DOE Joint Genome Institute"/>
            <person name="Lucas S."/>
            <person name="Copeland A."/>
            <person name="Lapidus A."/>
            <person name="Cheng J.-F."/>
            <person name="Bruce D."/>
            <person name="Goodwin L."/>
            <person name="Pitluck S."/>
            <person name="Davenport K."/>
            <person name="Saunders E."/>
            <person name="Detter J.C."/>
            <person name="Han C."/>
            <person name="Tapia R."/>
            <person name="Land M."/>
            <person name="Hauser L."/>
            <person name="Kyrpides N."/>
            <person name="Mikhailova N."/>
            <person name="De Castro R.E."/>
            <person name="Maupin-Furlow J.A."/>
            <person name="Woyke T."/>
        </authorList>
    </citation>
    <scope>NUCLEOTIDE SEQUENCE [LARGE SCALE GENOMIC DNA]</scope>
    <source>
        <strain evidence="4">ATCC 43099 / DSM 3394 / CCM 3739 / CIP 104546 / IAM 13178 / JCM 8861 / NBRC 102185 / NCIMB 2190 / MS3</strain>
    </source>
</reference>
<protein>
    <submittedName>
        <fullName evidence="2">Peptidase M48 family protein</fullName>
    </submittedName>
</protein>
<evidence type="ECO:0000256" key="1">
    <source>
        <dbReference type="SAM" id="Phobius"/>
    </source>
</evidence>
<keyword evidence="1" id="KW-0472">Membrane</keyword>
<dbReference type="PATRIC" id="fig|547559.17.peg.582"/>
<reference evidence="2 4" key="2">
    <citation type="journal article" date="2012" name="BMC Genomics">
        <title>A comparative genomics perspective on the genetic content of the alkaliphilic haloarchaeon Natrialba magadii ATCC 43099T.</title>
        <authorList>
            <person name="Siddaramappa S."/>
            <person name="Challacombe J.F."/>
            <person name="Decastro R.E."/>
            <person name="Pfeiffer F."/>
            <person name="Sastre D.E."/>
            <person name="Gimenez M.I."/>
            <person name="Paggi R.A."/>
            <person name="Detter J.C."/>
            <person name="Davenport K.W."/>
            <person name="Goodwin L.A."/>
            <person name="Kyrpides N."/>
            <person name="Tapia R."/>
            <person name="Pitluck S."/>
            <person name="Lucas S."/>
            <person name="Woyke T."/>
            <person name="Maupin-Furlow J.A."/>
        </authorList>
    </citation>
    <scope>NUCLEOTIDE SEQUENCE [LARGE SCALE GENOMIC DNA]</scope>
    <source>
        <strain evidence="2">ATCC 43099</strain>
        <strain evidence="4">ATCC 43099 / DSM 3394 / CCM 3739 / CIP 104546 / IAM 13178 / JCM 8861 / NBRC 102185 / NCIMB 2190 / MS3</strain>
    </source>
</reference>
<evidence type="ECO:0000313" key="3">
    <source>
        <dbReference type="EMBL" id="ELY33273.1"/>
    </source>
</evidence>